<evidence type="ECO:0000313" key="1">
    <source>
        <dbReference type="EMBL" id="KRM30318.1"/>
    </source>
</evidence>
<comment type="caution">
    <text evidence="1">The sequence shown here is derived from an EMBL/GenBank/DDBJ whole genome shotgun (WGS) entry which is preliminary data.</text>
</comment>
<keyword evidence="2" id="KW-1185">Reference proteome</keyword>
<evidence type="ECO:0000313" key="2">
    <source>
        <dbReference type="Proteomes" id="UP000051217"/>
    </source>
</evidence>
<dbReference type="EMBL" id="AZFI01000017">
    <property type="protein sequence ID" value="KRM30318.1"/>
    <property type="molecule type" value="Genomic_DNA"/>
</dbReference>
<organism evidence="1 2">
    <name type="scientific">Ligilactobacillus acidipiscis DSM 15836</name>
    <dbReference type="NCBI Taxonomy" id="1423716"/>
    <lineage>
        <taxon>Bacteria</taxon>
        <taxon>Bacillati</taxon>
        <taxon>Bacillota</taxon>
        <taxon>Bacilli</taxon>
        <taxon>Lactobacillales</taxon>
        <taxon>Lactobacillaceae</taxon>
        <taxon>Ligilactobacillus</taxon>
    </lineage>
</organism>
<gene>
    <name evidence="1" type="ORF">FC65_GL000654</name>
</gene>
<name>A0ABR5PLI4_9LACO</name>
<proteinExistence type="predicted"/>
<protein>
    <submittedName>
        <fullName evidence="1">Uncharacterized protein</fullName>
    </submittedName>
</protein>
<accession>A0ABR5PLI4</accession>
<dbReference type="Proteomes" id="UP000051217">
    <property type="component" value="Unassembled WGS sequence"/>
</dbReference>
<sequence length="84" mass="9692">MKMSRRKVTGRSRIINWDKNAHTVVRGSREPYNLGPIYKSGMVDQSSNKADLKNYKVIGHDKANQIKNKAREKRVEMSNGKLYV</sequence>
<reference evidence="1 2" key="1">
    <citation type="journal article" date="2015" name="Genome Announc.">
        <title>Expanding the biotechnology potential of lactobacilli through comparative genomics of 213 strains and associated genera.</title>
        <authorList>
            <person name="Sun Z."/>
            <person name="Harris H.M."/>
            <person name="McCann A."/>
            <person name="Guo C."/>
            <person name="Argimon S."/>
            <person name="Zhang W."/>
            <person name="Yang X."/>
            <person name="Jeffery I.B."/>
            <person name="Cooney J.C."/>
            <person name="Kagawa T.F."/>
            <person name="Liu W."/>
            <person name="Song Y."/>
            <person name="Salvetti E."/>
            <person name="Wrobel A."/>
            <person name="Rasinkangas P."/>
            <person name="Parkhill J."/>
            <person name="Rea M.C."/>
            <person name="O'Sullivan O."/>
            <person name="Ritari J."/>
            <person name="Douillard F.P."/>
            <person name="Paul Ross R."/>
            <person name="Yang R."/>
            <person name="Briner A.E."/>
            <person name="Felis G.E."/>
            <person name="de Vos W.M."/>
            <person name="Barrangou R."/>
            <person name="Klaenhammer T.R."/>
            <person name="Caufield P.W."/>
            <person name="Cui Y."/>
            <person name="Zhang H."/>
            <person name="O'Toole P.W."/>
        </authorList>
    </citation>
    <scope>NUCLEOTIDE SEQUENCE [LARGE SCALE GENOMIC DNA]</scope>
    <source>
        <strain evidence="1 2">DSM 15836</strain>
    </source>
</reference>